<keyword evidence="3" id="KW-1185">Reference proteome</keyword>
<gene>
    <name evidence="2" type="ORF">NEMBOFW57_003744</name>
</gene>
<evidence type="ECO:0000313" key="2">
    <source>
        <dbReference type="EMBL" id="KAG7293688.1"/>
    </source>
</evidence>
<organism evidence="2 3">
    <name type="scientific">Staphylotrichum longicolle</name>
    <dbReference type="NCBI Taxonomy" id="669026"/>
    <lineage>
        <taxon>Eukaryota</taxon>
        <taxon>Fungi</taxon>
        <taxon>Dikarya</taxon>
        <taxon>Ascomycota</taxon>
        <taxon>Pezizomycotina</taxon>
        <taxon>Sordariomycetes</taxon>
        <taxon>Sordariomycetidae</taxon>
        <taxon>Sordariales</taxon>
        <taxon>Chaetomiaceae</taxon>
        <taxon>Staphylotrichum</taxon>
    </lineage>
</organism>
<dbReference type="EMBL" id="JAHCVI010000001">
    <property type="protein sequence ID" value="KAG7293688.1"/>
    <property type="molecule type" value="Genomic_DNA"/>
</dbReference>
<proteinExistence type="predicted"/>
<reference evidence="2" key="1">
    <citation type="submission" date="2023-02" db="EMBL/GenBank/DDBJ databases">
        <authorList>
            <person name="Palmer J.M."/>
        </authorList>
    </citation>
    <scope>NUCLEOTIDE SEQUENCE</scope>
    <source>
        <strain evidence="2">FW57</strain>
    </source>
</reference>
<dbReference type="Proteomes" id="UP001197093">
    <property type="component" value="Unassembled WGS sequence"/>
</dbReference>
<sequence length="378" mass="42994">MSVRFLTSTQYRSTAVKGALAFQLLMWALRPVPVPEQHDDDDDEEDEEPRFIPFPLTTIQHEPEPYTLDDPEWREFVRISRDKEFQKEMRDHMANLALQVAANNPIFTQRFGHEVRIRRYWMDLDYPYKAPPVYERSGILITNEALEWATMPCDPWTAKILSHVLWPKPVALGFWAFGTAIAKDHFHQVAQRFGYGSEDPESAHLRANPGFPSPLPTSHNPEIQKALERIRQGTTRRPEEVNDPGSMSASAGASPPVPSSPRDKALGGSQDPAAGQNEQGTPGQKKNAEESRLSLANTVSEPWKRFTETYARERNKLKPDPARGSVFLSGLVELETPKAWVVIDVLGWYNPKTKTHDPGAVRMSFRRVQYKVQMPLQK</sequence>
<dbReference type="AlphaFoldDB" id="A0AAD4I629"/>
<comment type="caution">
    <text evidence="2">The sequence shown here is derived from an EMBL/GenBank/DDBJ whole genome shotgun (WGS) entry which is preliminary data.</text>
</comment>
<feature type="region of interest" description="Disordered" evidence="1">
    <location>
        <begin position="197"/>
        <end position="299"/>
    </location>
</feature>
<protein>
    <submittedName>
        <fullName evidence="2">Uncharacterized protein</fullName>
    </submittedName>
</protein>
<feature type="compositionally biased region" description="Low complexity" evidence="1">
    <location>
        <begin position="244"/>
        <end position="254"/>
    </location>
</feature>
<evidence type="ECO:0000313" key="3">
    <source>
        <dbReference type="Proteomes" id="UP001197093"/>
    </source>
</evidence>
<evidence type="ECO:0000256" key="1">
    <source>
        <dbReference type="SAM" id="MobiDB-lite"/>
    </source>
</evidence>
<feature type="compositionally biased region" description="Basic and acidic residues" evidence="1">
    <location>
        <begin position="225"/>
        <end position="240"/>
    </location>
</feature>
<accession>A0AAD4I629</accession>
<name>A0AAD4I629_9PEZI</name>